<feature type="transmembrane region" description="Helical" evidence="7">
    <location>
        <begin position="272"/>
        <end position="290"/>
    </location>
</feature>
<evidence type="ECO:0000256" key="3">
    <source>
        <dbReference type="ARBA" id="ARBA00022553"/>
    </source>
</evidence>
<dbReference type="SUPFAM" id="SSF52172">
    <property type="entry name" value="CheY-like"/>
    <property type="match status" value="1"/>
</dbReference>
<evidence type="ECO:0000313" key="11">
    <source>
        <dbReference type="EMBL" id="WMS85772.1"/>
    </source>
</evidence>
<evidence type="ECO:0000256" key="8">
    <source>
        <dbReference type="SAM" id="SignalP"/>
    </source>
</evidence>
<dbReference type="InterPro" id="IPR011622">
    <property type="entry name" value="7TMR_DISM_rcpt_extracell_dom2"/>
</dbReference>
<evidence type="ECO:0000256" key="7">
    <source>
        <dbReference type="SAM" id="Phobius"/>
    </source>
</evidence>
<dbReference type="Proteomes" id="UP001239782">
    <property type="component" value="Chromosome"/>
</dbReference>
<evidence type="ECO:0000259" key="10">
    <source>
        <dbReference type="PROSITE" id="PS50110"/>
    </source>
</evidence>
<keyword evidence="7" id="KW-0472">Membrane</keyword>
<dbReference type="Gene3D" id="2.60.40.2380">
    <property type="match status" value="1"/>
</dbReference>
<evidence type="ECO:0000256" key="2">
    <source>
        <dbReference type="ARBA" id="ARBA00012438"/>
    </source>
</evidence>
<keyword evidence="7" id="KW-1133">Transmembrane helix</keyword>
<dbReference type="SUPFAM" id="SSF55874">
    <property type="entry name" value="ATPase domain of HSP90 chaperone/DNA topoisomerase II/histidine kinase"/>
    <property type="match status" value="1"/>
</dbReference>
<feature type="transmembrane region" description="Helical" evidence="7">
    <location>
        <begin position="363"/>
        <end position="381"/>
    </location>
</feature>
<feature type="transmembrane region" description="Helical" evidence="7">
    <location>
        <begin position="177"/>
        <end position="199"/>
    </location>
</feature>
<keyword evidence="8" id="KW-0732">Signal</keyword>
<feature type="domain" description="Response regulatory" evidence="10">
    <location>
        <begin position="644"/>
        <end position="765"/>
    </location>
</feature>
<dbReference type="RefSeq" id="WP_309200925.1">
    <property type="nucleotide sequence ID" value="NZ_CP133548.1"/>
</dbReference>
<comment type="catalytic activity">
    <reaction evidence="1">
        <text>ATP + protein L-histidine = ADP + protein N-phospho-L-histidine.</text>
        <dbReference type="EC" id="2.7.13.3"/>
    </reaction>
</comment>
<feature type="transmembrane region" description="Helical" evidence="7">
    <location>
        <begin position="211"/>
        <end position="232"/>
    </location>
</feature>
<keyword evidence="4" id="KW-0808">Transferase</keyword>
<evidence type="ECO:0000256" key="4">
    <source>
        <dbReference type="ARBA" id="ARBA00022679"/>
    </source>
</evidence>
<dbReference type="KEGG" id="plei:Q9312_11150"/>
<dbReference type="InterPro" id="IPR001789">
    <property type="entry name" value="Sig_transdc_resp-reg_receiver"/>
</dbReference>
<dbReference type="Pfam" id="PF07695">
    <property type="entry name" value="7TMR-DISM_7TM"/>
    <property type="match status" value="1"/>
</dbReference>
<evidence type="ECO:0000256" key="5">
    <source>
        <dbReference type="ARBA" id="ARBA00022777"/>
    </source>
</evidence>
<dbReference type="GO" id="GO:0005524">
    <property type="term" value="F:ATP binding"/>
    <property type="evidence" value="ECO:0007669"/>
    <property type="project" value="UniProtKB-KW"/>
</dbReference>
<dbReference type="PANTHER" id="PTHR43047">
    <property type="entry name" value="TWO-COMPONENT HISTIDINE PROTEIN KINASE"/>
    <property type="match status" value="1"/>
</dbReference>
<proteinExistence type="predicted"/>
<keyword evidence="3 6" id="KW-0597">Phosphoprotein</keyword>
<dbReference type="Pfam" id="PF00512">
    <property type="entry name" value="HisKA"/>
    <property type="match status" value="1"/>
</dbReference>
<dbReference type="Pfam" id="PF02518">
    <property type="entry name" value="HATPase_c"/>
    <property type="match status" value="1"/>
</dbReference>
<keyword evidence="7" id="KW-0812">Transmembrane</keyword>
<dbReference type="Pfam" id="PF07696">
    <property type="entry name" value="7TMR-DISMED2"/>
    <property type="match status" value="1"/>
</dbReference>
<gene>
    <name evidence="11" type="ORF">Q9312_11150</name>
</gene>
<dbReference type="PROSITE" id="PS50110">
    <property type="entry name" value="RESPONSE_REGULATORY"/>
    <property type="match status" value="1"/>
</dbReference>
<dbReference type="InterPro" id="IPR004358">
    <property type="entry name" value="Sig_transdc_His_kin-like_C"/>
</dbReference>
<protein>
    <recommendedName>
        <fullName evidence="2">histidine kinase</fullName>
        <ecNumber evidence="2">2.7.13.3</ecNumber>
    </recommendedName>
</protein>
<dbReference type="Pfam" id="PF00072">
    <property type="entry name" value="Response_reg"/>
    <property type="match status" value="1"/>
</dbReference>
<dbReference type="SMART" id="SM00448">
    <property type="entry name" value="REC"/>
    <property type="match status" value="1"/>
</dbReference>
<evidence type="ECO:0000313" key="12">
    <source>
        <dbReference type="Proteomes" id="UP001239782"/>
    </source>
</evidence>
<evidence type="ECO:0000256" key="1">
    <source>
        <dbReference type="ARBA" id="ARBA00000085"/>
    </source>
</evidence>
<dbReference type="PANTHER" id="PTHR43047:SF72">
    <property type="entry name" value="OSMOSENSING HISTIDINE PROTEIN KINASE SLN1"/>
    <property type="match status" value="1"/>
</dbReference>
<dbReference type="SMART" id="SM00388">
    <property type="entry name" value="HisKA"/>
    <property type="match status" value="1"/>
</dbReference>
<dbReference type="PROSITE" id="PS50109">
    <property type="entry name" value="HIS_KIN"/>
    <property type="match status" value="1"/>
</dbReference>
<dbReference type="GO" id="GO:0000155">
    <property type="term" value="F:phosphorelay sensor kinase activity"/>
    <property type="evidence" value="ECO:0007669"/>
    <property type="project" value="InterPro"/>
</dbReference>
<evidence type="ECO:0000259" key="9">
    <source>
        <dbReference type="PROSITE" id="PS50109"/>
    </source>
</evidence>
<keyword evidence="5" id="KW-0418">Kinase</keyword>
<dbReference type="SMART" id="SM00387">
    <property type="entry name" value="HATPase_c"/>
    <property type="match status" value="1"/>
</dbReference>
<dbReference type="GO" id="GO:0005886">
    <property type="term" value="C:plasma membrane"/>
    <property type="evidence" value="ECO:0007669"/>
    <property type="project" value="TreeGrafter"/>
</dbReference>
<organism evidence="11 12">
    <name type="scientific">Pleionea litopenaei</name>
    <dbReference type="NCBI Taxonomy" id="3070815"/>
    <lineage>
        <taxon>Bacteria</taxon>
        <taxon>Pseudomonadati</taxon>
        <taxon>Pseudomonadota</taxon>
        <taxon>Gammaproteobacteria</taxon>
        <taxon>Oceanospirillales</taxon>
        <taxon>Pleioneaceae</taxon>
        <taxon>Pleionea</taxon>
    </lineage>
</organism>
<feature type="transmembrane region" description="Helical" evidence="7">
    <location>
        <begin position="335"/>
        <end position="357"/>
    </location>
</feature>
<feature type="chain" id="PRO_5041217851" description="histidine kinase" evidence="8">
    <location>
        <begin position="21"/>
        <end position="769"/>
    </location>
</feature>
<dbReference type="InterPro" id="IPR011623">
    <property type="entry name" value="7TMR_DISM_rcpt_extracell_dom1"/>
</dbReference>
<dbReference type="PRINTS" id="PR00344">
    <property type="entry name" value="BCTRLSENSOR"/>
</dbReference>
<dbReference type="GO" id="GO:0009927">
    <property type="term" value="F:histidine phosphotransfer kinase activity"/>
    <property type="evidence" value="ECO:0007669"/>
    <property type="project" value="TreeGrafter"/>
</dbReference>
<keyword evidence="12" id="KW-1185">Reference proteome</keyword>
<accession>A0AA51RQN7</accession>
<feature type="transmembrane region" description="Helical" evidence="7">
    <location>
        <begin position="302"/>
        <end position="323"/>
    </location>
</feature>
<feature type="modified residue" description="4-aspartylphosphate" evidence="6">
    <location>
        <position position="695"/>
    </location>
</feature>
<dbReference type="AlphaFoldDB" id="A0AA51RQN7"/>
<dbReference type="InterPro" id="IPR003594">
    <property type="entry name" value="HATPase_dom"/>
</dbReference>
<dbReference type="EC" id="2.7.13.3" evidence="2"/>
<reference evidence="11 12" key="1">
    <citation type="submission" date="2023-08" db="EMBL/GenBank/DDBJ databases">
        <title>Pleionea litopenaei sp. nov., isolated from stomach of juvenile Litopenaeus vannamei.</title>
        <authorList>
            <person name="Rho A.M."/>
            <person name="Hwang C.Y."/>
        </authorList>
    </citation>
    <scope>NUCLEOTIDE SEQUENCE [LARGE SCALE GENOMIC DNA]</scope>
    <source>
        <strain evidence="11 12">HL-JVS1</strain>
    </source>
</reference>
<dbReference type="CDD" id="cd00082">
    <property type="entry name" value="HisKA"/>
    <property type="match status" value="1"/>
</dbReference>
<name>A0AA51RQN7_9GAMM</name>
<dbReference type="EMBL" id="CP133548">
    <property type="protein sequence ID" value="WMS85772.1"/>
    <property type="molecule type" value="Genomic_DNA"/>
</dbReference>
<sequence>MKPIIFIIFCLLLSSGGAFGNTVELTNADSVDVGDQYEIVAVPNPITFEQLQASPNLSWQPLQAGHTSLGVISQQHWLKLTIENQSNEINWLFTLKNGTMRRVEVWALFSDGRQQKKILGADYPAKVNREYWGPGLNFSLRIPTGESVQFFMSTSHRGVFDVSSRLEPVAIGARNNAYLFGLDMFVYGLLGMLIIYHLLMSISGLDRLQLSYMAFISSVVMFFLFLDGYLFVLFPRDIHIVLAAGQMSIVLASMCALIYMRQFISIERYSEPMNQGLLLLLAIDGMWLVARSVISSEDYIQGSMLLMLLHSLLIFGLSAYLGFIKRDLFAKYFFVAWLIWCLWGVYVILGIFDLFSISLDNKWLMFKVAIVSHFCVMSWFLSLRVSQLKREHATASAQNQAKSQLLARVSHEMRTPLNGIIGVSKILNDHIQSSEGRKLNQIIRGCGNSLLTLVNDLLEMSKLNSEHYTLQVRNVDIQSVVRELWETFELRFVESELTGELEISENVPSIVALDVERLKQVLANILENALSFTATGSIKLMLDADPKALLIAVKDSGEGMDQEQIARLFEPFNADYLATKEGAKQVGLGLHITREILNRLGGKIAVESQIGKGTCVYLSIPYLSEQKVSSTIESKMSSAGQHLNLLVAEDNKVNFLVLKSIAMKLGHELFHAENGKEAFEYYVDHAATIDAILMDCEMPVLNGYEAAKMIRDFEMKQQLPRKPIIAVTANVFEEHFETIKKAGMDEQINKPYSDHELVTVLEKLVPQKT</sequence>
<dbReference type="InterPro" id="IPR036097">
    <property type="entry name" value="HisK_dim/P_sf"/>
</dbReference>
<dbReference type="Gene3D" id="3.30.565.10">
    <property type="entry name" value="Histidine kinase-like ATPase, C-terminal domain"/>
    <property type="match status" value="1"/>
</dbReference>
<dbReference type="SUPFAM" id="SSF47384">
    <property type="entry name" value="Homodimeric domain of signal transducing histidine kinase"/>
    <property type="match status" value="1"/>
</dbReference>
<feature type="domain" description="Histidine kinase" evidence="9">
    <location>
        <begin position="408"/>
        <end position="624"/>
    </location>
</feature>
<dbReference type="InterPro" id="IPR005467">
    <property type="entry name" value="His_kinase_dom"/>
</dbReference>
<dbReference type="Gene3D" id="1.10.287.130">
    <property type="match status" value="1"/>
</dbReference>
<feature type="signal peptide" evidence="8">
    <location>
        <begin position="1"/>
        <end position="20"/>
    </location>
</feature>
<keyword evidence="11" id="KW-0067">ATP-binding</keyword>
<keyword evidence="11" id="KW-0547">Nucleotide-binding</keyword>
<feature type="transmembrane region" description="Helical" evidence="7">
    <location>
        <begin position="238"/>
        <end position="260"/>
    </location>
</feature>
<dbReference type="Gene3D" id="3.40.50.2300">
    <property type="match status" value="1"/>
</dbReference>
<dbReference type="InterPro" id="IPR003661">
    <property type="entry name" value="HisK_dim/P_dom"/>
</dbReference>
<dbReference type="InterPro" id="IPR036890">
    <property type="entry name" value="HATPase_C_sf"/>
</dbReference>
<evidence type="ECO:0000256" key="6">
    <source>
        <dbReference type="PROSITE-ProRule" id="PRU00169"/>
    </source>
</evidence>
<dbReference type="InterPro" id="IPR011006">
    <property type="entry name" value="CheY-like_superfamily"/>
</dbReference>
<dbReference type="CDD" id="cd17546">
    <property type="entry name" value="REC_hyHK_CKI1_RcsC-like"/>
    <property type="match status" value="1"/>
</dbReference>